<feature type="compositionally biased region" description="Basic and acidic residues" evidence="1">
    <location>
        <begin position="83"/>
        <end position="92"/>
    </location>
</feature>
<protein>
    <submittedName>
        <fullName evidence="2">Uncharacterized protein</fullName>
    </submittedName>
</protein>
<feature type="region of interest" description="Disordered" evidence="1">
    <location>
        <begin position="1"/>
        <end position="29"/>
    </location>
</feature>
<evidence type="ECO:0000256" key="1">
    <source>
        <dbReference type="SAM" id="MobiDB-lite"/>
    </source>
</evidence>
<reference evidence="2" key="1">
    <citation type="submission" date="2021-05" db="EMBL/GenBank/DDBJ databases">
        <authorList>
            <person name="Alioto T."/>
            <person name="Alioto T."/>
            <person name="Gomez Garrido J."/>
        </authorList>
    </citation>
    <scope>NUCLEOTIDE SEQUENCE</scope>
</reference>
<accession>A0A8D8WYB4</accession>
<organism evidence="2">
    <name type="scientific">Cacopsylla melanoneura</name>
    <dbReference type="NCBI Taxonomy" id="428564"/>
    <lineage>
        <taxon>Eukaryota</taxon>
        <taxon>Metazoa</taxon>
        <taxon>Ecdysozoa</taxon>
        <taxon>Arthropoda</taxon>
        <taxon>Hexapoda</taxon>
        <taxon>Insecta</taxon>
        <taxon>Pterygota</taxon>
        <taxon>Neoptera</taxon>
        <taxon>Paraneoptera</taxon>
        <taxon>Hemiptera</taxon>
        <taxon>Sternorrhyncha</taxon>
        <taxon>Psylloidea</taxon>
        <taxon>Psyllidae</taxon>
        <taxon>Psyllinae</taxon>
        <taxon>Cacopsylla</taxon>
    </lineage>
</organism>
<dbReference type="EMBL" id="HBUF01237404">
    <property type="protein sequence ID" value="CAG6675648.1"/>
    <property type="molecule type" value="Transcribed_RNA"/>
</dbReference>
<name>A0A8D8WYB4_9HEMI</name>
<feature type="compositionally biased region" description="Polar residues" evidence="1">
    <location>
        <begin position="1"/>
        <end position="12"/>
    </location>
</feature>
<proteinExistence type="predicted"/>
<dbReference type="AlphaFoldDB" id="A0A8D8WYB4"/>
<feature type="region of interest" description="Disordered" evidence="1">
    <location>
        <begin position="78"/>
        <end position="99"/>
    </location>
</feature>
<evidence type="ECO:0000313" key="2">
    <source>
        <dbReference type="EMBL" id="CAG6675648.1"/>
    </source>
</evidence>
<sequence>MELHSPSYTLDHQPTCHAYGTTPRPERTYPTLVPKQSCTNQNCRRPTGSVFVPHRGQTFNTLSRPTFYYLLTGWSPPDSSYASRDRPPDHPTHSHFRKYPKLLVPQRTLSYSRPG</sequence>